<gene>
    <name evidence="2" type="primary">LOC141424674</name>
</gene>
<protein>
    <submittedName>
        <fullName evidence="2">DnaJ homolog subfamily B member 6-like</fullName>
    </submittedName>
</protein>
<accession>A0AC58MXC7</accession>
<reference evidence="2" key="1">
    <citation type="submission" date="2025-08" db="UniProtKB">
        <authorList>
            <consortium name="RefSeq"/>
        </authorList>
    </citation>
    <scope>IDENTIFICATION</scope>
</reference>
<dbReference type="RefSeq" id="XP_073934048.1">
    <property type="nucleotide sequence ID" value="XM_074077947.1"/>
</dbReference>
<evidence type="ECO:0000313" key="1">
    <source>
        <dbReference type="Proteomes" id="UP001732720"/>
    </source>
</evidence>
<sequence length="214" mass="24185">MVNYYKILGVPENASSSDIKKAYHQLALQVHPDKSPDNKQAAAEKFKQVAEAYHVLSDAKSRSDYDRSRENCAKRESRGDGRDKSHLKEELCFERPHHVFQNVYEDEDLFSGDHFSTRHMSSPRRVHSSIFDVIPILDTGFSAFVSLGSRSSAPASETFVPFVSSGMGNFRLVTTCSQIVNGKRVVTKKVLENVGGKTKVEKERLFHKIPLPQW</sequence>
<name>A0AC58MXC7_CASCN</name>
<organism evidence="1 2">
    <name type="scientific">Castor canadensis</name>
    <name type="common">American beaver</name>
    <dbReference type="NCBI Taxonomy" id="51338"/>
    <lineage>
        <taxon>Eukaryota</taxon>
        <taxon>Metazoa</taxon>
        <taxon>Chordata</taxon>
        <taxon>Craniata</taxon>
        <taxon>Vertebrata</taxon>
        <taxon>Euteleostomi</taxon>
        <taxon>Mammalia</taxon>
        <taxon>Eutheria</taxon>
        <taxon>Euarchontoglires</taxon>
        <taxon>Glires</taxon>
        <taxon>Rodentia</taxon>
        <taxon>Castorimorpha</taxon>
        <taxon>Castoridae</taxon>
        <taxon>Castor</taxon>
    </lineage>
</organism>
<evidence type="ECO:0000313" key="2">
    <source>
        <dbReference type="RefSeq" id="XP_073934048.1"/>
    </source>
</evidence>
<keyword evidence="1" id="KW-1185">Reference proteome</keyword>
<proteinExistence type="predicted"/>
<dbReference type="Proteomes" id="UP001732720">
    <property type="component" value="Chromosome 7"/>
</dbReference>